<evidence type="ECO:0000256" key="2">
    <source>
        <dbReference type="ARBA" id="ARBA00022730"/>
    </source>
</evidence>
<reference evidence="8" key="1">
    <citation type="submission" date="2015-05" db="EMBL/GenBank/DDBJ databases">
        <title>The Karenia brevis plastid transcriptome reveals a 5' polyadenylation process.</title>
        <authorList>
            <person name="Cahoon A.B."/>
            <person name="Carroll H.D."/>
            <person name="Wang M.Y.-W."/>
            <person name="Newby R.J."/>
        </authorList>
    </citation>
    <scope>NUCLEOTIDE SEQUENCE</scope>
    <source>
        <strain evidence="8">CCM2281</strain>
    </source>
</reference>
<dbReference type="Gene3D" id="2.40.30.10">
    <property type="entry name" value="Translation factors"/>
    <property type="match status" value="1"/>
</dbReference>
<dbReference type="GO" id="GO:0019843">
    <property type="term" value="F:rRNA binding"/>
    <property type="evidence" value="ECO:0007669"/>
    <property type="project" value="UniProtKB-KW"/>
</dbReference>
<feature type="region of interest" description="Disordered" evidence="7">
    <location>
        <begin position="136"/>
        <end position="180"/>
    </location>
</feature>
<dbReference type="Pfam" id="PF00297">
    <property type="entry name" value="Ribosomal_L3"/>
    <property type="match status" value="1"/>
</dbReference>
<keyword evidence="8" id="KW-0934">Plastid</keyword>
<dbReference type="GO" id="GO:0006412">
    <property type="term" value="P:translation"/>
    <property type="evidence" value="ECO:0007669"/>
    <property type="project" value="InterPro"/>
</dbReference>
<proteinExistence type="evidence at transcript level"/>
<gene>
    <name evidence="8" type="primary">rpl3</name>
</gene>
<evidence type="ECO:0000256" key="6">
    <source>
        <dbReference type="ARBA" id="ARBA00035213"/>
    </source>
</evidence>
<keyword evidence="2" id="KW-0699">rRNA-binding</keyword>
<evidence type="ECO:0000256" key="7">
    <source>
        <dbReference type="SAM" id="MobiDB-lite"/>
    </source>
</evidence>
<dbReference type="InterPro" id="IPR009000">
    <property type="entry name" value="Transl_B-barrel_sf"/>
</dbReference>
<evidence type="ECO:0000313" key="8">
    <source>
        <dbReference type="EMBL" id="ALP13676.1"/>
    </source>
</evidence>
<dbReference type="SUPFAM" id="SSF50447">
    <property type="entry name" value="Translation proteins"/>
    <property type="match status" value="1"/>
</dbReference>
<keyword evidence="3" id="KW-0694">RNA-binding</keyword>
<geneLocation type="chloroplast" evidence="8"/>
<dbReference type="GO" id="GO:1990904">
    <property type="term" value="C:ribonucleoprotein complex"/>
    <property type="evidence" value="ECO:0007669"/>
    <property type="project" value="UniProtKB-KW"/>
</dbReference>
<evidence type="ECO:0000256" key="3">
    <source>
        <dbReference type="ARBA" id="ARBA00022884"/>
    </source>
</evidence>
<name>A0A0S2QDC5_KARBR</name>
<evidence type="ECO:0000256" key="1">
    <source>
        <dbReference type="ARBA" id="ARBA00006540"/>
    </source>
</evidence>
<dbReference type="PANTHER" id="PTHR11229">
    <property type="entry name" value="50S RIBOSOMAL PROTEIN L3"/>
    <property type="match status" value="1"/>
</dbReference>
<dbReference type="Gene3D" id="3.30.160.810">
    <property type="match status" value="1"/>
</dbReference>
<comment type="similarity">
    <text evidence="1">Belongs to the universal ribosomal protein uL3 family.</text>
</comment>
<keyword evidence="8" id="KW-0150">Chloroplast</keyword>
<organism evidence="8">
    <name type="scientific">Karenia brevis</name>
    <name type="common">Red tide dinoflagellate</name>
    <name type="synonym">Gymnodinium breve</name>
    <dbReference type="NCBI Taxonomy" id="156230"/>
    <lineage>
        <taxon>Eukaryota</taxon>
        <taxon>Sar</taxon>
        <taxon>Alveolata</taxon>
        <taxon>Dinophyceae</taxon>
        <taxon>Gymnodiniales</taxon>
        <taxon>Kareniaceae</taxon>
        <taxon>Karenia</taxon>
    </lineage>
</organism>
<dbReference type="GO" id="GO:0005840">
    <property type="term" value="C:ribosome"/>
    <property type="evidence" value="ECO:0007669"/>
    <property type="project" value="UniProtKB-KW"/>
</dbReference>
<accession>A0A0S2QDC5</accession>
<keyword evidence="5" id="KW-0687">Ribonucleoprotein</keyword>
<evidence type="ECO:0000256" key="4">
    <source>
        <dbReference type="ARBA" id="ARBA00022980"/>
    </source>
</evidence>
<dbReference type="AlphaFoldDB" id="A0A0S2QDC5"/>
<evidence type="ECO:0000256" key="5">
    <source>
        <dbReference type="ARBA" id="ARBA00023274"/>
    </source>
</evidence>
<dbReference type="EMBL" id="KR935873">
    <property type="protein sequence ID" value="ALP13676.1"/>
    <property type="molecule type" value="mRNA"/>
</dbReference>
<dbReference type="PANTHER" id="PTHR11229:SF16">
    <property type="entry name" value="LARGE RIBOSOMAL SUBUNIT PROTEIN UL3C"/>
    <property type="match status" value="1"/>
</dbReference>
<keyword evidence="4 8" id="KW-0689">Ribosomal protein</keyword>
<sequence length="213" mass="22990">MPLTAVGLFGKKLAMTQYACDRSHSIATFVPATAVEIGANQVTQIKTVQTSGYGALQVAYNEVKPRVLSKSCFGKLRKAGSSRFFKNFGEFRVAQPEKYRIGECLDVRLFHPGQPVTVVAPGSGKGFLGTVKRHNFSRGPMTHGSKNHRLPGSIGSGTTPGRVYPGKKMAGRSSGRSRVRSTVLETDENNNIVLLRGSAPGKRGHFLKISAEK</sequence>
<dbReference type="NCBIfam" id="TIGR03625">
    <property type="entry name" value="L3_bact"/>
    <property type="match status" value="1"/>
</dbReference>
<dbReference type="InterPro" id="IPR000597">
    <property type="entry name" value="Ribosomal_uL3"/>
</dbReference>
<dbReference type="GO" id="GO:0003735">
    <property type="term" value="F:structural constituent of ribosome"/>
    <property type="evidence" value="ECO:0007669"/>
    <property type="project" value="InterPro"/>
</dbReference>
<protein>
    <recommendedName>
        <fullName evidence="6">Large ribosomal subunit protein uL3c</fullName>
    </recommendedName>
</protein>
<dbReference type="InterPro" id="IPR019927">
    <property type="entry name" value="Ribosomal_uL3_bac/org-type"/>
</dbReference>